<dbReference type="STRING" id="945553.A0A0D2NJ62"/>
<keyword evidence="3" id="KW-0418">Kinase</keyword>
<keyword evidence="1" id="KW-0808">Transferase</keyword>
<dbReference type="PANTHER" id="PTHR48013:SF9">
    <property type="entry name" value="DUAL SPECIFICITY MITOGEN-ACTIVATED PROTEIN KINASE KINASE 5"/>
    <property type="match status" value="1"/>
</dbReference>
<dbReference type="EC" id="2.7.12.2" evidence="6"/>
<sequence>MNPHQFSDAAFQDVALLGKSSTRVMYKVRHTLTGAVYACKTVTPREMQVNQLRQALRPLRALKHVNLVRCLGIYDGEYGEGDLKVVLEYHTGGNLGAIASRIKQAGGMIEEKVIGRITEGILQGLAHLHSLQILHRDIKPSNILLSSEGVVKLSEFVPAGESVNKVGDTFLSFVPYTAPERVQGVNYTDRADIWSMGITLLDCIHNRRPYPEHLEAVGLMLHIADVNAPCLDESAVWSDDMRNLFSQILVKDPKSRPSAWGLLRHPWITSVMQEDVRMDLWLRTARRVWNRPRPTSP</sequence>
<comment type="similarity">
    <text evidence="5">Belongs to the protein kinase superfamily. STE Ser/Thr protein kinase family. MAP kinase kinase subfamily.</text>
</comment>
<dbReference type="InterPro" id="IPR008271">
    <property type="entry name" value="Ser/Thr_kinase_AS"/>
</dbReference>
<organism evidence="11 12">
    <name type="scientific">Hypholoma sublateritium (strain FD-334 SS-4)</name>
    <dbReference type="NCBI Taxonomy" id="945553"/>
    <lineage>
        <taxon>Eukaryota</taxon>
        <taxon>Fungi</taxon>
        <taxon>Dikarya</taxon>
        <taxon>Basidiomycota</taxon>
        <taxon>Agaricomycotina</taxon>
        <taxon>Agaricomycetes</taxon>
        <taxon>Agaricomycetidae</taxon>
        <taxon>Agaricales</taxon>
        <taxon>Agaricineae</taxon>
        <taxon>Strophariaceae</taxon>
        <taxon>Hypholoma</taxon>
    </lineage>
</organism>
<evidence type="ECO:0000256" key="8">
    <source>
        <dbReference type="ARBA" id="ARBA00049299"/>
    </source>
</evidence>
<evidence type="ECO:0000259" key="10">
    <source>
        <dbReference type="PROSITE" id="PS50011"/>
    </source>
</evidence>
<evidence type="ECO:0000313" key="12">
    <source>
        <dbReference type="Proteomes" id="UP000054270"/>
    </source>
</evidence>
<protein>
    <recommendedName>
        <fullName evidence="6">mitogen-activated protein kinase kinase</fullName>
        <ecNumber evidence="6">2.7.12.2</ecNumber>
    </recommendedName>
</protein>
<evidence type="ECO:0000256" key="7">
    <source>
        <dbReference type="ARBA" id="ARBA00049014"/>
    </source>
</evidence>
<dbReference type="Proteomes" id="UP000054270">
    <property type="component" value="Unassembled WGS sequence"/>
</dbReference>
<reference evidence="12" key="1">
    <citation type="submission" date="2014-04" db="EMBL/GenBank/DDBJ databases">
        <title>Evolutionary Origins and Diversification of the Mycorrhizal Mutualists.</title>
        <authorList>
            <consortium name="DOE Joint Genome Institute"/>
            <consortium name="Mycorrhizal Genomics Consortium"/>
            <person name="Kohler A."/>
            <person name="Kuo A."/>
            <person name="Nagy L.G."/>
            <person name="Floudas D."/>
            <person name="Copeland A."/>
            <person name="Barry K.W."/>
            <person name="Cichocki N."/>
            <person name="Veneault-Fourrey C."/>
            <person name="LaButti K."/>
            <person name="Lindquist E.A."/>
            <person name="Lipzen A."/>
            <person name="Lundell T."/>
            <person name="Morin E."/>
            <person name="Murat C."/>
            <person name="Riley R."/>
            <person name="Ohm R."/>
            <person name="Sun H."/>
            <person name="Tunlid A."/>
            <person name="Henrissat B."/>
            <person name="Grigoriev I.V."/>
            <person name="Hibbett D.S."/>
            <person name="Martin F."/>
        </authorList>
    </citation>
    <scope>NUCLEOTIDE SEQUENCE [LARGE SCALE GENOMIC DNA]</scope>
    <source>
        <strain evidence="12">FD-334 SS-4</strain>
    </source>
</reference>
<name>A0A0D2NJ62_HYPSF</name>
<evidence type="ECO:0000256" key="3">
    <source>
        <dbReference type="ARBA" id="ARBA00022777"/>
    </source>
</evidence>
<evidence type="ECO:0000256" key="4">
    <source>
        <dbReference type="ARBA" id="ARBA00022840"/>
    </source>
</evidence>
<gene>
    <name evidence="11" type="ORF">HYPSUDRAFT_144382</name>
</gene>
<keyword evidence="12" id="KW-1185">Reference proteome</keyword>
<proteinExistence type="inferred from homology"/>
<keyword evidence="4" id="KW-0067">ATP-binding</keyword>
<dbReference type="Gene3D" id="1.10.510.10">
    <property type="entry name" value="Transferase(Phosphotransferase) domain 1"/>
    <property type="match status" value="1"/>
</dbReference>
<dbReference type="SUPFAM" id="SSF56112">
    <property type="entry name" value="Protein kinase-like (PK-like)"/>
    <property type="match status" value="1"/>
</dbReference>
<dbReference type="PROSITE" id="PS50011">
    <property type="entry name" value="PROTEIN_KINASE_DOM"/>
    <property type="match status" value="1"/>
</dbReference>
<dbReference type="PANTHER" id="PTHR48013">
    <property type="entry name" value="DUAL SPECIFICITY MITOGEN-ACTIVATED PROTEIN KINASE KINASE 5-RELATED"/>
    <property type="match status" value="1"/>
</dbReference>
<dbReference type="GO" id="GO:0005524">
    <property type="term" value="F:ATP binding"/>
    <property type="evidence" value="ECO:0007669"/>
    <property type="project" value="UniProtKB-KW"/>
</dbReference>
<feature type="domain" description="Protein kinase" evidence="10">
    <location>
        <begin position="11"/>
        <end position="268"/>
    </location>
</feature>
<evidence type="ECO:0000313" key="11">
    <source>
        <dbReference type="EMBL" id="KJA18934.1"/>
    </source>
</evidence>
<dbReference type="PROSITE" id="PS00108">
    <property type="entry name" value="PROTEIN_KINASE_ST"/>
    <property type="match status" value="1"/>
</dbReference>
<dbReference type="SMART" id="SM00220">
    <property type="entry name" value="S_TKc"/>
    <property type="match status" value="1"/>
</dbReference>
<comment type="catalytic activity">
    <reaction evidence="7">
        <text>L-seryl-[protein] + ATP = O-phospho-L-seryl-[protein] + ADP + H(+)</text>
        <dbReference type="Rhea" id="RHEA:17989"/>
        <dbReference type="Rhea" id="RHEA-COMP:9863"/>
        <dbReference type="Rhea" id="RHEA-COMP:11604"/>
        <dbReference type="ChEBI" id="CHEBI:15378"/>
        <dbReference type="ChEBI" id="CHEBI:29999"/>
        <dbReference type="ChEBI" id="CHEBI:30616"/>
        <dbReference type="ChEBI" id="CHEBI:83421"/>
        <dbReference type="ChEBI" id="CHEBI:456216"/>
        <dbReference type="EC" id="2.7.12.2"/>
    </reaction>
</comment>
<dbReference type="InterPro" id="IPR011009">
    <property type="entry name" value="Kinase-like_dom_sf"/>
</dbReference>
<dbReference type="EMBL" id="KN817583">
    <property type="protein sequence ID" value="KJA18934.1"/>
    <property type="molecule type" value="Genomic_DNA"/>
</dbReference>
<evidence type="ECO:0000256" key="5">
    <source>
        <dbReference type="ARBA" id="ARBA00038035"/>
    </source>
</evidence>
<comment type="catalytic activity">
    <reaction evidence="8">
        <text>L-threonyl-[protein] + ATP = O-phospho-L-threonyl-[protein] + ADP + H(+)</text>
        <dbReference type="Rhea" id="RHEA:46608"/>
        <dbReference type="Rhea" id="RHEA-COMP:11060"/>
        <dbReference type="Rhea" id="RHEA-COMP:11605"/>
        <dbReference type="ChEBI" id="CHEBI:15378"/>
        <dbReference type="ChEBI" id="CHEBI:30013"/>
        <dbReference type="ChEBI" id="CHEBI:30616"/>
        <dbReference type="ChEBI" id="CHEBI:61977"/>
        <dbReference type="ChEBI" id="CHEBI:456216"/>
        <dbReference type="EC" id="2.7.12.2"/>
    </reaction>
</comment>
<dbReference type="InterPro" id="IPR000719">
    <property type="entry name" value="Prot_kinase_dom"/>
</dbReference>
<evidence type="ECO:0000256" key="6">
    <source>
        <dbReference type="ARBA" id="ARBA00038999"/>
    </source>
</evidence>
<dbReference type="Pfam" id="PF00069">
    <property type="entry name" value="Pkinase"/>
    <property type="match status" value="1"/>
</dbReference>
<evidence type="ECO:0000256" key="9">
    <source>
        <dbReference type="ARBA" id="ARBA00051693"/>
    </source>
</evidence>
<comment type="catalytic activity">
    <reaction evidence="9">
        <text>L-tyrosyl-[protein] + ATP = O-phospho-L-tyrosyl-[protein] + ADP + H(+)</text>
        <dbReference type="Rhea" id="RHEA:10596"/>
        <dbReference type="Rhea" id="RHEA-COMP:10136"/>
        <dbReference type="Rhea" id="RHEA-COMP:20101"/>
        <dbReference type="ChEBI" id="CHEBI:15378"/>
        <dbReference type="ChEBI" id="CHEBI:30616"/>
        <dbReference type="ChEBI" id="CHEBI:46858"/>
        <dbReference type="ChEBI" id="CHEBI:61978"/>
        <dbReference type="ChEBI" id="CHEBI:456216"/>
        <dbReference type="EC" id="2.7.12.2"/>
    </reaction>
</comment>
<keyword evidence="2" id="KW-0547">Nucleotide-binding</keyword>
<evidence type="ECO:0000256" key="2">
    <source>
        <dbReference type="ARBA" id="ARBA00022741"/>
    </source>
</evidence>
<dbReference type="AlphaFoldDB" id="A0A0D2NJ62"/>
<dbReference type="OMA" id="MSAICHS"/>
<dbReference type="OrthoDB" id="3050118at2759"/>
<accession>A0A0D2NJ62</accession>
<evidence type="ECO:0000256" key="1">
    <source>
        <dbReference type="ARBA" id="ARBA00022679"/>
    </source>
</evidence>
<dbReference type="GO" id="GO:0004708">
    <property type="term" value="F:MAP kinase kinase activity"/>
    <property type="evidence" value="ECO:0007669"/>
    <property type="project" value="UniProtKB-EC"/>
</dbReference>